<evidence type="ECO:0000256" key="5">
    <source>
        <dbReference type="ARBA" id="ARBA00025804"/>
    </source>
</evidence>
<feature type="domain" description="DNA-directed RNA polymerase RpoA/D/Rpb3-type" evidence="7">
    <location>
        <begin position="22"/>
        <end position="264"/>
    </location>
</feature>
<dbReference type="Pfam" id="PF01193">
    <property type="entry name" value="RNA_pol_L"/>
    <property type="match status" value="1"/>
</dbReference>
<keyword evidence="4" id="KW-0539">Nucleus</keyword>
<evidence type="ECO:0000256" key="1">
    <source>
        <dbReference type="ARBA" id="ARBA00004123"/>
    </source>
</evidence>
<dbReference type="CDD" id="cd07031">
    <property type="entry name" value="RNAP_II_RPB3"/>
    <property type="match status" value="1"/>
</dbReference>
<keyword evidence="3" id="KW-0804">Transcription</keyword>
<dbReference type="GO" id="GO:0006366">
    <property type="term" value="P:transcription by RNA polymerase II"/>
    <property type="evidence" value="ECO:0000318"/>
    <property type="project" value="GO_Central"/>
</dbReference>
<accession>A9URC4</accession>
<proteinExistence type="inferred from homology"/>
<dbReference type="InterPro" id="IPR011262">
    <property type="entry name" value="DNA-dir_RNA_pol_insert"/>
</dbReference>
<dbReference type="Pfam" id="PF01000">
    <property type="entry name" value="RNA_pol_A_bac"/>
    <property type="match status" value="1"/>
</dbReference>
<dbReference type="PANTHER" id="PTHR11800">
    <property type="entry name" value="DNA-DIRECTED RNA POLYMERASE"/>
    <property type="match status" value="1"/>
</dbReference>
<comment type="subcellular location">
    <subcellularLocation>
        <location evidence="1">Nucleus</location>
    </subcellularLocation>
</comment>
<dbReference type="InterPro" id="IPR001514">
    <property type="entry name" value="DNA-dir_RNA_pol_30-40kDasu_CS"/>
</dbReference>
<keyword evidence="2" id="KW-0240">DNA-directed RNA polymerase</keyword>
<evidence type="ECO:0000259" key="7">
    <source>
        <dbReference type="SMART" id="SM00662"/>
    </source>
</evidence>
<name>A9URC4_MONBE</name>
<dbReference type="GO" id="GO:0003677">
    <property type="term" value="F:DNA binding"/>
    <property type="evidence" value="ECO:0007669"/>
    <property type="project" value="InterPro"/>
</dbReference>
<dbReference type="PROSITE" id="PS00446">
    <property type="entry name" value="RNA_POL_D_30KD"/>
    <property type="match status" value="1"/>
</dbReference>
<dbReference type="PANTHER" id="PTHR11800:SF2">
    <property type="entry name" value="DNA-DIRECTED RNA POLYMERASE II SUBUNIT RPB3"/>
    <property type="match status" value="1"/>
</dbReference>
<organism evidence="8 9">
    <name type="scientific">Monosiga brevicollis</name>
    <name type="common">Choanoflagellate</name>
    <dbReference type="NCBI Taxonomy" id="81824"/>
    <lineage>
        <taxon>Eukaryota</taxon>
        <taxon>Choanoflagellata</taxon>
        <taxon>Craspedida</taxon>
        <taxon>Salpingoecidae</taxon>
        <taxon>Monosiga</taxon>
    </lineage>
</organism>
<comment type="similarity">
    <text evidence="5">Belongs to the archaeal Rpo3/eukaryotic RPB3 RNA polymerase subunit family.</text>
</comment>
<dbReference type="GO" id="GO:0003899">
    <property type="term" value="F:DNA-directed RNA polymerase activity"/>
    <property type="evidence" value="ECO:0007669"/>
    <property type="project" value="InterPro"/>
</dbReference>
<dbReference type="InterPro" id="IPR036603">
    <property type="entry name" value="RBP11-like"/>
</dbReference>
<dbReference type="SUPFAM" id="SSF55257">
    <property type="entry name" value="RBP11-like subunits of RNA polymerase"/>
    <property type="match status" value="1"/>
</dbReference>
<dbReference type="RefSeq" id="XP_001743185.1">
    <property type="nucleotide sequence ID" value="XM_001743133.1"/>
</dbReference>
<evidence type="ECO:0000256" key="2">
    <source>
        <dbReference type="ARBA" id="ARBA00022478"/>
    </source>
</evidence>
<dbReference type="KEGG" id="mbr:MONBRDRAFT_31337"/>
<sequence>MALAPTFNSSPRIEVTEHNHDEITFVLKSCDLALANSFRRVMIAEVPTMAIDAVHIAKNTSVLHDEFLAHRLGLIPLTSEAADKFYYPRDCTLCEMGCDHCQVMLTLDVEGHTEEPTHVTTDDLISQAAGDFMAVKPISAREESNIRNPIVICKLAKGQRIQLTAFAKKGFGKEHAKWCPTAGIAFEYDPDNALRHTFFEVPSMWPKSEFSTLPEGEHEAEYDYKGKPSTYFMTVESTGALPAPLILFSALESLHEKLSNLVRVLDRMDRQESQAY</sequence>
<dbReference type="InParanoid" id="A9URC4"/>
<dbReference type="STRING" id="81824.A9URC4"/>
<dbReference type="EMBL" id="CH991544">
    <property type="protein sequence ID" value="EDQ91899.1"/>
    <property type="molecule type" value="Genomic_DNA"/>
</dbReference>
<dbReference type="FunCoup" id="A9URC4">
    <property type="interactions" value="1598"/>
</dbReference>
<evidence type="ECO:0000256" key="3">
    <source>
        <dbReference type="ARBA" id="ARBA00023163"/>
    </source>
</evidence>
<dbReference type="NCBIfam" id="NF001988">
    <property type="entry name" value="PRK00783.1"/>
    <property type="match status" value="1"/>
</dbReference>
<evidence type="ECO:0000313" key="9">
    <source>
        <dbReference type="Proteomes" id="UP000001357"/>
    </source>
</evidence>
<dbReference type="GO" id="GO:0005665">
    <property type="term" value="C:RNA polymerase II, core complex"/>
    <property type="evidence" value="ECO:0000318"/>
    <property type="project" value="GO_Central"/>
</dbReference>
<dbReference type="GeneID" id="5888498"/>
<dbReference type="InterPro" id="IPR011263">
    <property type="entry name" value="DNA-dir_RNA_pol_RpoA/D/Rpb3"/>
</dbReference>
<dbReference type="Gene3D" id="2.170.120.12">
    <property type="entry name" value="DNA-directed RNA polymerase, insert domain"/>
    <property type="match status" value="1"/>
</dbReference>
<dbReference type="SMART" id="SM00662">
    <property type="entry name" value="RPOLD"/>
    <property type="match status" value="1"/>
</dbReference>
<gene>
    <name evidence="8" type="ORF">MONBRDRAFT_31337</name>
</gene>
<reference evidence="8 9" key="1">
    <citation type="journal article" date="2008" name="Nature">
        <title>The genome of the choanoflagellate Monosiga brevicollis and the origin of metazoans.</title>
        <authorList>
            <consortium name="JGI Sequencing"/>
            <person name="King N."/>
            <person name="Westbrook M.J."/>
            <person name="Young S.L."/>
            <person name="Kuo A."/>
            <person name="Abedin M."/>
            <person name="Chapman J."/>
            <person name="Fairclough S."/>
            <person name="Hellsten U."/>
            <person name="Isogai Y."/>
            <person name="Letunic I."/>
            <person name="Marr M."/>
            <person name="Pincus D."/>
            <person name="Putnam N."/>
            <person name="Rokas A."/>
            <person name="Wright K.J."/>
            <person name="Zuzow R."/>
            <person name="Dirks W."/>
            <person name="Good M."/>
            <person name="Goodstein D."/>
            <person name="Lemons D."/>
            <person name="Li W."/>
            <person name="Lyons J.B."/>
            <person name="Morris A."/>
            <person name="Nichols S."/>
            <person name="Richter D.J."/>
            <person name="Salamov A."/>
            <person name="Bork P."/>
            <person name="Lim W.A."/>
            <person name="Manning G."/>
            <person name="Miller W.T."/>
            <person name="McGinnis W."/>
            <person name="Shapiro H."/>
            <person name="Tjian R."/>
            <person name="Grigoriev I.V."/>
            <person name="Rokhsar D."/>
        </authorList>
    </citation>
    <scope>NUCLEOTIDE SEQUENCE [LARGE SCALE GENOMIC DNA]</scope>
    <source>
        <strain evidence="9">MX1 / ATCC 50154</strain>
    </source>
</reference>
<evidence type="ECO:0000256" key="6">
    <source>
        <dbReference type="ARBA" id="ARBA00072506"/>
    </source>
</evidence>
<dbReference type="OMA" id="DETKFHF"/>
<evidence type="ECO:0000313" key="8">
    <source>
        <dbReference type="EMBL" id="EDQ91899.1"/>
    </source>
</evidence>
<dbReference type="Proteomes" id="UP000001357">
    <property type="component" value="Unassembled WGS sequence"/>
</dbReference>
<dbReference type="InterPro" id="IPR050518">
    <property type="entry name" value="Rpo3/RPB3_RNA_Pol_subunit"/>
</dbReference>
<dbReference type="InterPro" id="IPR022842">
    <property type="entry name" value="RNAP_Rpo3/Rpb3/RPAC1"/>
</dbReference>
<dbReference type="InterPro" id="IPR036643">
    <property type="entry name" value="RNApol_insert_sf"/>
</dbReference>
<dbReference type="Gene3D" id="3.30.1360.10">
    <property type="entry name" value="RNA polymerase, RBP11-like subunit"/>
    <property type="match status" value="1"/>
</dbReference>
<dbReference type="GO" id="GO:0046983">
    <property type="term" value="F:protein dimerization activity"/>
    <property type="evidence" value="ECO:0007669"/>
    <property type="project" value="InterPro"/>
</dbReference>
<keyword evidence="9" id="KW-1185">Reference proteome</keyword>
<dbReference type="eggNOG" id="KOG1522">
    <property type="taxonomic scope" value="Eukaryota"/>
</dbReference>
<dbReference type="FunFam" id="2.170.120.12:FF:000002">
    <property type="entry name" value="DNA-directed RNA polymerase II subunit RPB3"/>
    <property type="match status" value="1"/>
</dbReference>
<dbReference type="HAMAP" id="MF_00320">
    <property type="entry name" value="RNApol_arch_Rpo3"/>
    <property type="match status" value="1"/>
</dbReference>
<dbReference type="AlphaFoldDB" id="A9URC4"/>
<evidence type="ECO:0000256" key="4">
    <source>
        <dbReference type="ARBA" id="ARBA00023242"/>
    </source>
</evidence>
<dbReference type="SUPFAM" id="SSF56553">
    <property type="entry name" value="Insert subdomain of RNA polymerase alpha subunit"/>
    <property type="match status" value="1"/>
</dbReference>
<protein>
    <recommendedName>
        <fullName evidence="6">DNA-directed RNA polymerase II subunit RPB3</fullName>
    </recommendedName>
</protein>